<evidence type="ECO:0000256" key="3">
    <source>
        <dbReference type="ARBA" id="ARBA00023157"/>
    </source>
</evidence>
<dbReference type="InterPro" id="IPR027179">
    <property type="entry name" value="CMC4"/>
</dbReference>
<evidence type="ECO:0008006" key="8">
    <source>
        <dbReference type="Google" id="ProtNLM"/>
    </source>
</evidence>
<accession>A0A915ZRM2</accession>
<proteinExistence type="predicted"/>
<comment type="subcellular location">
    <subcellularLocation>
        <location evidence="1">Mitochondrion intermembrane space</location>
    </subcellularLocation>
</comment>
<dbReference type="PANTHER" id="PTHR15590:SF0">
    <property type="entry name" value="CX9C MOTIF-CONTAINING PROTEIN 4"/>
    <property type="match status" value="1"/>
</dbReference>
<evidence type="ECO:0000313" key="6">
    <source>
        <dbReference type="EMBL" id="CAB5388341.1"/>
    </source>
</evidence>
<feature type="region of interest" description="Disordered" evidence="5">
    <location>
        <begin position="1"/>
        <end position="24"/>
    </location>
</feature>
<dbReference type="GO" id="GO:0005758">
    <property type="term" value="C:mitochondrial intermembrane space"/>
    <property type="evidence" value="ECO:0007669"/>
    <property type="project" value="UniProtKB-SubCell"/>
</dbReference>
<evidence type="ECO:0000256" key="1">
    <source>
        <dbReference type="ARBA" id="ARBA00004569"/>
    </source>
</evidence>
<feature type="disulfide bond" evidence="4">
    <location>
        <begin position="39"/>
        <end position="50"/>
    </location>
</feature>
<feature type="region of interest" description="Disordered" evidence="5">
    <location>
        <begin position="66"/>
        <end position="89"/>
    </location>
</feature>
<sequence>MRPNTRESTPNKPSSGDLTLPPKDNTQPCLREACQIQTCLQNNNFQESRCQKVINELFNCCEELLKSGGESPSCSSVNNKKKGGEIKTM</sequence>
<dbReference type="VEuPathDB" id="FungiDB:RhiirFUN_001739"/>
<feature type="disulfide bond" evidence="4">
    <location>
        <begin position="61"/>
        <end position="74"/>
    </location>
</feature>
<dbReference type="PROSITE" id="PS51808">
    <property type="entry name" value="CHCH"/>
    <property type="match status" value="1"/>
</dbReference>
<protein>
    <recommendedName>
        <fullName evidence="8">Cx9C motif-containing protein 4, mitochondrial</fullName>
    </recommendedName>
</protein>
<feature type="compositionally biased region" description="Polar residues" evidence="5">
    <location>
        <begin position="1"/>
        <end position="17"/>
    </location>
</feature>
<evidence type="ECO:0000256" key="4">
    <source>
        <dbReference type="PIRSR" id="PIRSR627179-50"/>
    </source>
</evidence>
<evidence type="ECO:0000313" key="7">
    <source>
        <dbReference type="Proteomes" id="UP000684084"/>
    </source>
</evidence>
<dbReference type="OrthoDB" id="13601at2759"/>
<evidence type="ECO:0000256" key="2">
    <source>
        <dbReference type="ARBA" id="ARBA00023128"/>
    </source>
</evidence>
<keyword evidence="2" id="KW-0496">Mitochondrion</keyword>
<gene>
    <name evidence="6" type="ORF">CHRIB12_LOCUS20546</name>
</gene>
<dbReference type="PANTHER" id="PTHR15590">
    <property type="entry name" value="CX9C MOTIF-CONTAINING PROTEIN 4"/>
    <property type="match status" value="1"/>
</dbReference>
<reference evidence="6" key="1">
    <citation type="submission" date="2020-05" db="EMBL/GenBank/DDBJ databases">
        <authorList>
            <person name="Rincon C."/>
            <person name="Sanders R I."/>
            <person name="Robbins C."/>
            <person name="Chaturvedi A."/>
        </authorList>
    </citation>
    <scope>NUCLEOTIDE SEQUENCE</scope>
    <source>
        <strain evidence="6">CHB12</strain>
    </source>
</reference>
<organism evidence="6 7">
    <name type="scientific">Rhizophagus irregularis</name>
    <dbReference type="NCBI Taxonomy" id="588596"/>
    <lineage>
        <taxon>Eukaryota</taxon>
        <taxon>Fungi</taxon>
        <taxon>Fungi incertae sedis</taxon>
        <taxon>Mucoromycota</taxon>
        <taxon>Glomeromycotina</taxon>
        <taxon>Glomeromycetes</taxon>
        <taxon>Glomerales</taxon>
        <taxon>Glomeraceae</taxon>
        <taxon>Rhizophagus</taxon>
    </lineage>
</organism>
<dbReference type="Pfam" id="PF08991">
    <property type="entry name" value="CMC4"/>
    <property type="match status" value="1"/>
</dbReference>
<evidence type="ECO:0000256" key="5">
    <source>
        <dbReference type="SAM" id="MobiDB-lite"/>
    </source>
</evidence>
<dbReference type="AlphaFoldDB" id="A0A915ZRM2"/>
<keyword evidence="3 4" id="KW-1015">Disulfide bond</keyword>
<comment type="caution">
    <text evidence="6">The sequence shown here is derived from an EMBL/GenBank/DDBJ whole genome shotgun (WGS) entry which is preliminary data.</text>
</comment>
<name>A0A915ZRM2_9GLOM</name>
<dbReference type="EMBL" id="CAGKOT010000061">
    <property type="protein sequence ID" value="CAB5388341.1"/>
    <property type="molecule type" value="Genomic_DNA"/>
</dbReference>
<feature type="disulfide bond" evidence="4">
    <location>
        <begin position="29"/>
        <end position="60"/>
    </location>
</feature>
<dbReference type="Proteomes" id="UP000684084">
    <property type="component" value="Unassembled WGS sequence"/>
</dbReference>